<dbReference type="Proteomes" id="UP001163321">
    <property type="component" value="Chromosome 11"/>
</dbReference>
<accession>A0ACC0WL42</accession>
<name>A0ACC0WL42_9STRA</name>
<evidence type="ECO:0000313" key="2">
    <source>
        <dbReference type="Proteomes" id="UP001163321"/>
    </source>
</evidence>
<sequence>MNRWPEFFGQFSFEMKYKTGVSNVVADALSRPPHVSIASSTFLIVGEDYEFMQLIQNSYSNDRNCVAVLQALRQSDQSKDAVPVIRGPQVEEVLLRVLHDFHDSAVVSHPGIQRTFSAIRQYFWWSSMQEHIDQYVET</sequence>
<gene>
    <name evidence="1" type="ORF">PsorP6_017716</name>
</gene>
<comment type="caution">
    <text evidence="1">The sequence shown here is derived from an EMBL/GenBank/DDBJ whole genome shotgun (WGS) entry which is preliminary data.</text>
</comment>
<evidence type="ECO:0000313" key="1">
    <source>
        <dbReference type="EMBL" id="KAI9919598.1"/>
    </source>
</evidence>
<dbReference type="EMBL" id="CM047590">
    <property type="protein sequence ID" value="KAI9919598.1"/>
    <property type="molecule type" value="Genomic_DNA"/>
</dbReference>
<proteinExistence type="predicted"/>
<keyword evidence="2" id="KW-1185">Reference proteome</keyword>
<organism evidence="1 2">
    <name type="scientific">Peronosclerospora sorghi</name>
    <dbReference type="NCBI Taxonomy" id="230839"/>
    <lineage>
        <taxon>Eukaryota</taxon>
        <taxon>Sar</taxon>
        <taxon>Stramenopiles</taxon>
        <taxon>Oomycota</taxon>
        <taxon>Peronosporomycetes</taxon>
        <taxon>Peronosporales</taxon>
        <taxon>Peronosporaceae</taxon>
        <taxon>Peronosclerospora</taxon>
    </lineage>
</organism>
<protein>
    <submittedName>
        <fullName evidence="1">Uncharacterized protein</fullName>
    </submittedName>
</protein>
<reference evidence="1 2" key="1">
    <citation type="journal article" date="2022" name="bioRxiv">
        <title>The genome of the oomycete Peronosclerospora sorghi, a cosmopolitan pathogen of maize and sorghum, is inflated with dispersed pseudogenes.</title>
        <authorList>
            <person name="Fletcher K."/>
            <person name="Martin F."/>
            <person name="Isakeit T."/>
            <person name="Cavanaugh K."/>
            <person name="Magill C."/>
            <person name="Michelmore R."/>
        </authorList>
    </citation>
    <scope>NUCLEOTIDE SEQUENCE [LARGE SCALE GENOMIC DNA]</scope>
    <source>
        <strain evidence="1">P6</strain>
    </source>
</reference>